<accession>A0ABR2WK53</accession>
<comment type="caution">
    <text evidence="2">The sequence shown here is derived from an EMBL/GenBank/DDBJ whole genome shotgun (WGS) entry which is preliminary data.</text>
</comment>
<evidence type="ECO:0000313" key="2">
    <source>
        <dbReference type="EMBL" id="KAK9761899.1"/>
    </source>
</evidence>
<organism evidence="2 3">
    <name type="scientific">Basidiobolus ranarum</name>
    <dbReference type="NCBI Taxonomy" id="34480"/>
    <lineage>
        <taxon>Eukaryota</taxon>
        <taxon>Fungi</taxon>
        <taxon>Fungi incertae sedis</taxon>
        <taxon>Zoopagomycota</taxon>
        <taxon>Entomophthoromycotina</taxon>
        <taxon>Basidiobolomycetes</taxon>
        <taxon>Basidiobolales</taxon>
        <taxon>Basidiobolaceae</taxon>
        <taxon>Basidiobolus</taxon>
    </lineage>
</organism>
<proteinExistence type="predicted"/>
<evidence type="ECO:0000256" key="1">
    <source>
        <dbReference type="SAM" id="MobiDB-lite"/>
    </source>
</evidence>
<feature type="compositionally biased region" description="Low complexity" evidence="1">
    <location>
        <begin position="10"/>
        <end position="19"/>
    </location>
</feature>
<evidence type="ECO:0000313" key="3">
    <source>
        <dbReference type="Proteomes" id="UP001479436"/>
    </source>
</evidence>
<sequence length="76" mass="8079">MARPSDAETEGGSTTTPGPNCLDQTYNVGQVVHHRSTQSGKTHFAGVYSGTVSPSRSYKPSPPTLCTPEVVESRRS</sequence>
<dbReference type="EMBL" id="JASJQH010001176">
    <property type="protein sequence ID" value="KAK9761899.1"/>
    <property type="molecule type" value="Genomic_DNA"/>
</dbReference>
<feature type="region of interest" description="Disordered" evidence="1">
    <location>
        <begin position="1"/>
        <end position="76"/>
    </location>
</feature>
<protein>
    <submittedName>
        <fullName evidence="2">Uncharacterized protein</fullName>
    </submittedName>
</protein>
<dbReference type="Proteomes" id="UP001479436">
    <property type="component" value="Unassembled WGS sequence"/>
</dbReference>
<keyword evidence="3" id="KW-1185">Reference proteome</keyword>
<gene>
    <name evidence="2" type="ORF">K7432_012847</name>
</gene>
<reference evidence="2 3" key="1">
    <citation type="submission" date="2023-04" db="EMBL/GenBank/DDBJ databases">
        <title>Genome of Basidiobolus ranarum AG-B5.</title>
        <authorList>
            <person name="Stajich J.E."/>
            <person name="Carter-House D."/>
            <person name="Gryganskyi A."/>
        </authorList>
    </citation>
    <scope>NUCLEOTIDE SEQUENCE [LARGE SCALE GENOMIC DNA]</scope>
    <source>
        <strain evidence="2 3">AG-B5</strain>
    </source>
</reference>
<name>A0ABR2WK53_9FUNG</name>